<gene>
    <name evidence="1" type="ORF">BN1012_Phect1279</name>
</gene>
<accession>X5M889</accession>
<sequence length="132" mass="14192">MAQEKVVNLVVDPALTTLSGPHLQVCQQGFENLFGVPPGVDPDEALIIRGARQTYVKDERYGDAFGSTLEIAMPYERVLPPGPPDGAVLTGKITCYFAANDAGAFPLAPYAVLIEEEDTVRRATPTELGGFR</sequence>
<organism evidence="1 2">
    <name type="scientific">Candidatus Phaeomarinibacter ectocarpi</name>
    <dbReference type="NCBI Taxonomy" id="1458461"/>
    <lineage>
        <taxon>Bacteria</taxon>
        <taxon>Pseudomonadati</taxon>
        <taxon>Pseudomonadota</taxon>
        <taxon>Alphaproteobacteria</taxon>
        <taxon>Hyphomicrobiales</taxon>
        <taxon>Parvibaculaceae</taxon>
        <taxon>Candidatus Phaeomarinibacter</taxon>
    </lineage>
</organism>
<dbReference type="HOGENOM" id="CLU_1913272_0_0_5"/>
<dbReference type="EMBL" id="HG966617">
    <property type="protein sequence ID" value="CDO59493.1"/>
    <property type="molecule type" value="Genomic_DNA"/>
</dbReference>
<dbReference type="Proteomes" id="UP000032160">
    <property type="component" value="Chromosome I"/>
</dbReference>
<proteinExistence type="predicted"/>
<evidence type="ECO:0000313" key="1">
    <source>
        <dbReference type="EMBL" id="CDO59493.1"/>
    </source>
</evidence>
<name>X5M889_9HYPH</name>
<reference evidence="1 2" key="1">
    <citation type="journal article" date="2014" name="Front. Genet.">
        <title>Genome and metabolic network of "Candidatus Phaeomarinobacter ectocarpi" Ec32, a new candidate genus of Alphaproteobacteria frequently associated with brown algae.</title>
        <authorList>
            <person name="Dittami S.M."/>
            <person name="Barbeyron T."/>
            <person name="Boyen C."/>
            <person name="Cambefort J."/>
            <person name="Collet G."/>
            <person name="Delage L."/>
            <person name="Gobet A."/>
            <person name="Groisillier A."/>
            <person name="Leblanc C."/>
            <person name="Michel G."/>
            <person name="Scornet D."/>
            <person name="Siegel A."/>
            <person name="Tapia J.E."/>
            <person name="Tonon T."/>
        </authorList>
    </citation>
    <scope>NUCLEOTIDE SEQUENCE [LARGE SCALE GENOMIC DNA]</scope>
    <source>
        <strain evidence="1 2">Ec32</strain>
    </source>
</reference>
<dbReference type="STRING" id="1458461.BN1012_Phect1279"/>
<dbReference type="AlphaFoldDB" id="X5M889"/>
<keyword evidence="2" id="KW-1185">Reference proteome</keyword>
<protein>
    <submittedName>
        <fullName evidence="1">Uncharacterized protein</fullName>
    </submittedName>
</protein>
<evidence type="ECO:0000313" key="2">
    <source>
        <dbReference type="Proteomes" id="UP000032160"/>
    </source>
</evidence>
<dbReference type="KEGG" id="pect:BN1012_Phect1279"/>